<reference evidence="1" key="2">
    <citation type="submission" date="2020-11" db="EMBL/GenBank/DDBJ databases">
        <authorList>
            <person name="McCartney M.A."/>
            <person name="Auch B."/>
            <person name="Kono T."/>
            <person name="Mallez S."/>
            <person name="Becker A."/>
            <person name="Gohl D.M."/>
            <person name="Silverstein K.A.T."/>
            <person name="Koren S."/>
            <person name="Bechman K.B."/>
            <person name="Herman A."/>
            <person name="Abrahante J.E."/>
            <person name="Garbe J."/>
        </authorList>
    </citation>
    <scope>NUCLEOTIDE SEQUENCE</scope>
    <source>
        <strain evidence="1">Duluth1</strain>
        <tissue evidence="1">Whole animal</tissue>
    </source>
</reference>
<proteinExistence type="predicted"/>
<gene>
    <name evidence="1" type="ORF">DPMN_148950</name>
</gene>
<dbReference type="Proteomes" id="UP000828390">
    <property type="component" value="Unassembled WGS sequence"/>
</dbReference>
<dbReference type="AlphaFoldDB" id="A0A9D4FAV3"/>
<name>A0A9D4FAV3_DREPO</name>
<reference evidence="1" key="1">
    <citation type="journal article" date="2019" name="bioRxiv">
        <title>The Genome of the Zebra Mussel, Dreissena polymorpha: A Resource for Invasive Species Research.</title>
        <authorList>
            <person name="McCartney M.A."/>
            <person name="Auch B."/>
            <person name="Kono T."/>
            <person name="Mallez S."/>
            <person name="Zhang Y."/>
            <person name="Obille A."/>
            <person name="Becker A."/>
            <person name="Abrahante J.E."/>
            <person name="Garbe J."/>
            <person name="Badalamenti J.P."/>
            <person name="Herman A."/>
            <person name="Mangelson H."/>
            <person name="Liachko I."/>
            <person name="Sullivan S."/>
            <person name="Sone E.D."/>
            <person name="Koren S."/>
            <person name="Silverstein K.A.T."/>
            <person name="Beckman K.B."/>
            <person name="Gohl D.M."/>
        </authorList>
    </citation>
    <scope>NUCLEOTIDE SEQUENCE</scope>
    <source>
        <strain evidence="1">Duluth1</strain>
        <tissue evidence="1">Whole animal</tissue>
    </source>
</reference>
<dbReference type="EMBL" id="JAIWYP010000007">
    <property type="protein sequence ID" value="KAH3795400.1"/>
    <property type="molecule type" value="Genomic_DNA"/>
</dbReference>
<protein>
    <submittedName>
        <fullName evidence="1">Uncharacterized protein</fullName>
    </submittedName>
</protein>
<comment type="caution">
    <text evidence="1">The sequence shown here is derived from an EMBL/GenBank/DDBJ whole genome shotgun (WGS) entry which is preliminary data.</text>
</comment>
<evidence type="ECO:0000313" key="2">
    <source>
        <dbReference type="Proteomes" id="UP000828390"/>
    </source>
</evidence>
<organism evidence="1 2">
    <name type="scientific">Dreissena polymorpha</name>
    <name type="common">Zebra mussel</name>
    <name type="synonym">Mytilus polymorpha</name>
    <dbReference type="NCBI Taxonomy" id="45954"/>
    <lineage>
        <taxon>Eukaryota</taxon>
        <taxon>Metazoa</taxon>
        <taxon>Spiralia</taxon>
        <taxon>Lophotrochozoa</taxon>
        <taxon>Mollusca</taxon>
        <taxon>Bivalvia</taxon>
        <taxon>Autobranchia</taxon>
        <taxon>Heteroconchia</taxon>
        <taxon>Euheterodonta</taxon>
        <taxon>Imparidentia</taxon>
        <taxon>Neoheterodontei</taxon>
        <taxon>Myida</taxon>
        <taxon>Dreissenoidea</taxon>
        <taxon>Dreissenidae</taxon>
        <taxon>Dreissena</taxon>
    </lineage>
</organism>
<accession>A0A9D4FAV3</accession>
<keyword evidence="2" id="KW-1185">Reference proteome</keyword>
<sequence>MIQNFSNLVSVFLQEKSGKALSLYKPITCYKFVYVVHFLADVLQPLAVLSKSFRNRTSTLHR</sequence>
<evidence type="ECO:0000313" key="1">
    <source>
        <dbReference type="EMBL" id="KAH3795400.1"/>
    </source>
</evidence>